<dbReference type="OrthoDB" id="10053709at2759"/>
<feature type="disulfide bond" evidence="4">
    <location>
        <begin position="478"/>
        <end position="519"/>
    </location>
</feature>
<dbReference type="CDD" id="cd00112">
    <property type="entry name" value="LDLa"/>
    <property type="match status" value="1"/>
</dbReference>
<dbReference type="OMA" id="INAPENC"/>
<dbReference type="GO" id="GO:0060070">
    <property type="term" value="P:canonical Wnt signaling pathway"/>
    <property type="evidence" value="ECO:0000318"/>
    <property type="project" value="GO_Central"/>
</dbReference>
<comment type="subcellular location">
    <subcellularLocation>
        <location evidence="1">Cell membrane</location>
        <topology evidence="1">Single-pass membrane protein</topology>
    </subcellularLocation>
</comment>
<dbReference type="InterPro" id="IPR020067">
    <property type="entry name" value="Frizzled_dom"/>
</dbReference>
<reference evidence="9" key="1">
    <citation type="submission" date="2015-02" db="EMBL/GenBank/DDBJ databases">
        <title>Genome sequencing for Strongylocentrotus purpuratus.</title>
        <authorList>
            <person name="Murali S."/>
            <person name="Liu Y."/>
            <person name="Vee V."/>
            <person name="English A."/>
            <person name="Wang M."/>
            <person name="Skinner E."/>
            <person name="Han Y."/>
            <person name="Muzny D.M."/>
            <person name="Worley K.C."/>
            <person name="Gibbs R.A."/>
        </authorList>
    </citation>
    <scope>NUCLEOTIDE SEQUENCE</scope>
</reference>
<dbReference type="InterPro" id="IPR002172">
    <property type="entry name" value="LDrepeatLR_classA_rpt"/>
</dbReference>
<dbReference type="Proteomes" id="UP000007110">
    <property type="component" value="Unassembled WGS sequence"/>
</dbReference>
<evidence type="ECO:0000313" key="9">
    <source>
        <dbReference type="Proteomes" id="UP000007110"/>
    </source>
</evidence>
<feature type="disulfide bond" evidence="4">
    <location>
        <begin position="198"/>
        <end position="244"/>
    </location>
</feature>
<dbReference type="InterPro" id="IPR013783">
    <property type="entry name" value="Ig-like_fold"/>
</dbReference>
<dbReference type="SUPFAM" id="SSF48726">
    <property type="entry name" value="Immunoglobulin"/>
    <property type="match status" value="1"/>
</dbReference>
<feature type="domain" description="Ig-like" evidence="7">
    <location>
        <begin position="510"/>
        <end position="618"/>
    </location>
</feature>
<feature type="disulfide bond" evidence="4">
    <location>
        <begin position="412"/>
        <end position="458"/>
    </location>
</feature>
<dbReference type="Gene3D" id="1.10.2000.10">
    <property type="entry name" value="Frizzled cysteine-rich domain"/>
    <property type="match status" value="4"/>
</dbReference>
<evidence type="ECO:0000256" key="4">
    <source>
        <dbReference type="PROSITE-ProRule" id="PRU00090"/>
    </source>
</evidence>
<dbReference type="InterPro" id="IPR036790">
    <property type="entry name" value="Frizzled_dom_sf"/>
</dbReference>
<dbReference type="RefSeq" id="XP_030832770.1">
    <property type="nucleotide sequence ID" value="XM_030976910.1"/>
</dbReference>
<dbReference type="CDD" id="cd07066">
    <property type="entry name" value="CRD_FZ"/>
    <property type="match status" value="3"/>
</dbReference>
<evidence type="ECO:0000256" key="1">
    <source>
        <dbReference type="ARBA" id="ARBA00004162"/>
    </source>
</evidence>
<feature type="disulfide bond" evidence="4">
    <location>
        <begin position="404"/>
        <end position="465"/>
    </location>
</feature>
<proteinExistence type="predicted"/>
<dbReference type="CTD" id="373265"/>
<dbReference type="GeneID" id="373265"/>
<dbReference type="Pfam" id="PF01392">
    <property type="entry name" value="Fz"/>
    <property type="match status" value="4"/>
</dbReference>
<keyword evidence="2" id="KW-0217">Developmental protein</keyword>
<dbReference type="InParanoid" id="A0A7M7N8H7"/>
<evidence type="ECO:0000256" key="3">
    <source>
        <dbReference type="ARBA" id="ARBA00023157"/>
    </source>
</evidence>
<organism evidence="8 9">
    <name type="scientific">Strongylocentrotus purpuratus</name>
    <name type="common">Purple sea urchin</name>
    <dbReference type="NCBI Taxonomy" id="7668"/>
    <lineage>
        <taxon>Eukaryota</taxon>
        <taxon>Metazoa</taxon>
        <taxon>Echinodermata</taxon>
        <taxon>Eleutherozoa</taxon>
        <taxon>Echinozoa</taxon>
        <taxon>Echinoidea</taxon>
        <taxon>Euechinoidea</taxon>
        <taxon>Echinacea</taxon>
        <taxon>Camarodonta</taxon>
        <taxon>Echinidea</taxon>
        <taxon>Strongylocentrotidae</taxon>
        <taxon>Strongylocentrotus</taxon>
    </lineage>
</organism>
<comment type="caution">
    <text evidence="4">Lacks conserved residue(s) required for the propagation of feature annotation.</text>
</comment>
<feature type="disulfide bond" evidence="4">
    <location>
        <begin position="235"/>
        <end position="273"/>
    </location>
</feature>
<dbReference type="SMART" id="SM00063">
    <property type="entry name" value="FRI"/>
    <property type="match status" value="4"/>
</dbReference>
<dbReference type="EnsemblMetazoa" id="XM_030976910">
    <property type="protein sequence ID" value="XP_030832770"/>
    <property type="gene ID" value="GeneID_373265"/>
</dbReference>
<dbReference type="Gene3D" id="4.10.400.10">
    <property type="entry name" value="Low-density Lipoprotein Receptor"/>
    <property type="match status" value="1"/>
</dbReference>
<dbReference type="GO" id="GO:0042813">
    <property type="term" value="F:Wnt receptor activity"/>
    <property type="evidence" value="ECO:0000318"/>
    <property type="project" value="GO_Central"/>
</dbReference>
<feature type="disulfide bond" evidence="4">
    <location>
        <begin position="698"/>
        <end position="722"/>
    </location>
</feature>
<keyword evidence="9" id="KW-1185">Reference proteome</keyword>
<dbReference type="FunFam" id="1.10.2000.10:FF:000041">
    <property type="match status" value="1"/>
</dbReference>
<feature type="domain" description="FZ" evidence="6">
    <location>
        <begin position="42"/>
        <end position="167"/>
    </location>
</feature>
<evidence type="ECO:0000256" key="5">
    <source>
        <dbReference type="SAM" id="MobiDB-lite"/>
    </source>
</evidence>
<feature type="disulfide bond" evidence="4">
    <location>
        <begin position="266"/>
        <end position="290"/>
    </location>
</feature>
<keyword evidence="3 4" id="KW-1015">Disulfide bond</keyword>
<evidence type="ECO:0000259" key="7">
    <source>
        <dbReference type="PROSITE" id="PS50835"/>
    </source>
</evidence>
<feature type="compositionally biased region" description="Polar residues" evidence="5">
    <location>
        <begin position="738"/>
        <end position="749"/>
    </location>
</feature>
<feature type="disulfide bond" evidence="4">
    <location>
        <begin position="190"/>
        <end position="251"/>
    </location>
</feature>
<name>A0A7M7N8H7_STRPU</name>
<dbReference type="AlphaFoldDB" id="A0A7M7N8H7"/>
<feature type="region of interest" description="Disordered" evidence="5">
    <location>
        <begin position="737"/>
        <end position="759"/>
    </location>
</feature>
<feature type="disulfide bond" evidence="4">
    <location>
        <begin position="482"/>
        <end position="506"/>
    </location>
</feature>
<feature type="disulfide bond" evidence="4">
    <location>
        <begin position="126"/>
        <end position="150"/>
    </location>
</feature>
<dbReference type="InterPro" id="IPR036055">
    <property type="entry name" value="LDL_receptor-like_sf"/>
</dbReference>
<dbReference type="GO" id="GO:0035567">
    <property type="term" value="P:non-canonical Wnt signaling pathway"/>
    <property type="evidence" value="ECO:0000318"/>
    <property type="project" value="GO_Central"/>
</dbReference>
<dbReference type="PROSITE" id="PS50038">
    <property type="entry name" value="FZ"/>
    <property type="match status" value="4"/>
</dbReference>
<evidence type="ECO:0000313" key="8">
    <source>
        <dbReference type="EnsemblMetazoa" id="XP_030832770"/>
    </source>
</evidence>
<sequence>MPCIPIDLLCNGRPECSDGSDELECVVTGQPPLQNSSSVVIGGRSKCEPLTMPLCLQNGVQYTETIFPNLAGMMTQQDAIVASESLAPLVAIGCGPIADFVCTLFAPPCLEVGDVSVPVPPCRHVCEEARDQCMPIFQTVGMPWPDQFECSRFPAIATEGPARCAEPEMRVLDALNEAQEVTEQQEPELCYDVTVPECRQMGFTHTKFPNIFGHTTPEEMAQDMTSLTGLILSGCSDDLLPLICAAYLPKCDSETGDVTKPCKETCRRISKDCKDAMKELSIGRLDIFTCRNYPSKKDGECVEDVRAPAVPVIMNISRPAVSQAQIFSQQPDIPNVSFNGLEITFFNSAGDDEGTVVVDTEDEATIDLMTQSQYTLLVRAVNDWGASAYVDATVPEYVQRADHCESVSTPICMDMKYDFTQFPNLLQHANQDVAYLELSQFAPLIQVQCSLDLEAFLCAVYMPPCTGQSSPQGIKPPCRELCESSRVGCLPLMTKFGYTWPETLDCDQFPLGSEVGKNCFSNEELTLRPGQGHIEKQINSSVTAYCSSSSPDNRPEWMNPGGESVSMKTRDMPAVEGVAYSEHIGSQTAALTIPSLSVENMGVYSCRLGNEEQTMDISLPRSCEALESAQCDMVLPYSASLYPNSMGHMTPTEAELASFEFLPLLAMGCSPVNLPLFVCSLHFPSCGDAPVLPCSELCRAAMTECSVFILGIQHVWPEKAQCSNFPSMAEGTCIPPQGVSTTTTSGQPNEETTTPQTTTVEATTPVPSTLSAVVPVHQNVTNATTGELLRRSYAITDRGMVQMFRGWVDVQGQGAPNDFCRVVRTDGKPFLSCLLAGSEEDDLLAYTSPNPSVEWFDPGYSNTWYMKDEDNDGRDDYCRCIGSVPSTLVVCMKAGANGFEGPGSDFLPPNSPEECLFHQADPFFGF</sequence>
<feature type="domain" description="FZ" evidence="6">
    <location>
        <begin position="399"/>
        <end position="522"/>
    </location>
</feature>
<evidence type="ECO:0000259" key="6">
    <source>
        <dbReference type="PROSITE" id="PS50038"/>
    </source>
</evidence>
<accession>A0A7M7N8H7</accession>
<reference evidence="8" key="2">
    <citation type="submission" date="2021-01" db="UniProtKB">
        <authorList>
            <consortium name="EnsemblMetazoa"/>
        </authorList>
    </citation>
    <scope>IDENTIFICATION</scope>
</reference>
<dbReference type="GO" id="GO:0017147">
    <property type="term" value="F:Wnt-protein binding"/>
    <property type="evidence" value="ECO:0000318"/>
    <property type="project" value="GO_Central"/>
</dbReference>
<protein>
    <submittedName>
        <fullName evidence="8">Uncharacterized protein</fullName>
    </submittedName>
</protein>
<dbReference type="InterPro" id="IPR015526">
    <property type="entry name" value="Frizzled/SFRP"/>
</dbReference>
<evidence type="ECO:0000256" key="2">
    <source>
        <dbReference type="ARBA" id="ARBA00022473"/>
    </source>
</evidence>
<dbReference type="InterPro" id="IPR007110">
    <property type="entry name" value="Ig-like_dom"/>
</dbReference>
<dbReference type="PROSITE" id="PS50835">
    <property type="entry name" value="IG_LIKE"/>
    <property type="match status" value="1"/>
</dbReference>
<dbReference type="Pfam" id="PF00057">
    <property type="entry name" value="Ldl_recept_a"/>
    <property type="match status" value="1"/>
</dbReference>
<feature type="domain" description="FZ" evidence="6">
    <location>
        <begin position="623"/>
        <end position="736"/>
    </location>
</feature>
<feature type="compositionally biased region" description="Low complexity" evidence="5">
    <location>
        <begin position="750"/>
        <end position="759"/>
    </location>
</feature>
<dbReference type="SUPFAM" id="SSF63501">
    <property type="entry name" value="Frizzled cysteine-rich domain"/>
    <property type="match status" value="4"/>
</dbReference>
<dbReference type="SUPFAM" id="SSF57424">
    <property type="entry name" value="LDL receptor-like module"/>
    <property type="match status" value="1"/>
</dbReference>
<dbReference type="GO" id="GO:0005886">
    <property type="term" value="C:plasma membrane"/>
    <property type="evidence" value="ECO:0000318"/>
    <property type="project" value="GO_Central"/>
</dbReference>
<dbReference type="InterPro" id="IPR036179">
    <property type="entry name" value="Ig-like_dom_sf"/>
</dbReference>
<dbReference type="FunFam" id="1.10.2000.10:FF:000032">
    <property type="entry name" value="Secreted frizzled-related protein precusor"/>
    <property type="match status" value="1"/>
</dbReference>
<feature type="domain" description="FZ" evidence="6">
    <location>
        <begin position="185"/>
        <end position="304"/>
    </location>
</feature>
<dbReference type="PANTHER" id="PTHR11309">
    <property type="entry name" value="FRIZZLED"/>
    <property type="match status" value="1"/>
</dbReference>
<dbReference type="Gene3D" id="2.60.40.10">
    <property type="entry name" value="Immunoglobulins"/>
    <property type="match status" value="1"/>
</dbReference>